<evidence type="ECO:0000313" key="2">
    <source>
        <dbReference type="EMBL" id="SHF64750.1"/>
    </source>
</evidence>
<dbReference type="Proteomes" id="UP000184480">
    <property type="component" value="Unassembled WGS sequence"/>
</dbReference>
<keyword evidence="1" id="KW-1133">Transmembrane helix</keyword>
<name>A0A1M5DCS4_9BACT</name>
<keyword evidence="1" id="KW-0812">Transmembrane</keyword>
<feature type="transmembrane region" description="Helical" evidence="1">
    <location>
        <begin position="116"/>
        <end position="142"/>
    </location>
</feature>
<proteinExistence type="predicted"/>
<evidence type="ECO:0000313" key="3">
    <source>
        <dbReference type="Proteomes" id="UP000184480"/>
    </source>
</evidence>
<evidence type="ECO:0000256" key="1">
    <source>
        <dbReference type="SAM" id="Phobius"/>
    </source>
</evidence>
<dbReference type="STRING" id="1346286.SAMN05444362_108152"/>
<dbReference type="OrthoDB" id="573709at2"/>
<protein>
    <submittedName>
        <fullName evidence="2">Uncharacterized protein</fullName>
    </submittedName>
</protein>
<dbReference type="RefSeq" id="WP_062177944.1">
    <property type="nucleotide sequence ID" value="NZ_BBXL01000004.1"/>
</dbReference>
<keyword evidence="3" id="KW-1185">Reference proteome</keyword>
<gene>
    <name evidence="2" type="ORF">SAMN05444362_108152</name>
</gene>
<sequence length="146" mass="16597">MNNILNNKENSAIQKHIDILQNIISRMSSNSASCKTWSFGLVGAMLALFIESGKVDCLCIAIIPSLLFYIADSYYVSLERDFRTLYTQFVSSINDECIDNKNIFVIQLPSSWKHRIIALITSMFSFSTVIFYMPLIITIIVIQIVI</sequence>
<dbReference type="EMBL" id="FQUC01000008">
    <property type="protein sequence ID" value="SHF64750.1"/>
    <property type="molecule type" value="Genomic_DNA"/>
</dbReference>
<keyword evidence="1" id="KW-0472">Membrane</keyword>
<accession>A0A1M5DCS4</accession>
<organism evidence="2 3">
    <name type="scientific">Dysgonomonas macrotermitis</name>
    <dbReference type="NCBI Taxonomy" id="1346286"/>
    <lineage>
        <taxon>Bacteria</taxon>
        <taxon>Pseudomonadati</taxon>
        <taxon>Bacteroidota</taxon>
        <taxon>Bacteroidia</taxon>
        <taxon>Bacteroidales</taxon>
        <taxon>Dysgonomonadaceae</taxon>
        <taxon>Dysgonomonas</taxon>
    </lineage>
</organism>
<reference evidence="3" key="1">
    <citation type="submission" date="2016-11" db="EMBL/GenBank/DDBJ databases">
        <authorList>
            <person name="Varghese N."/>
            <person name="Submissions S."/>
        </authorList>
    </citation>
    <scope>NUCLEOTIDE SEQUENCE [LARGE SCALE GENOMIC DNA]</scope>
    <source>
        <strain evidence="3">DSM 27370</strain>
    </source>
</reference>
<dbReference type="AlphaFoldDB" id="A0A1M5DCS4"/>